<name>A0A4V1D2V6_9BACT</name>
<dbReference type="PANTHER" id="PTHR47245">
    <property type="entry name" value="PEPTIDYLPROLYL ISOMERASE"/>
    <property type="match status" value="1"/>
</dbReference>
<keyword evidence="5" id="KW-1185">Reference proteome</keyword>
<proteinExistence type="predicted"/>
<dbReference type="Pfam" id="PF00639">
    <property type="entry name" value="Rotamase"/>
    <property type="match status" value="1"/>
</dbReference>
<protein>
    <recommendedName>
        <fullName evidence="3">PpiC domain-containing protein</fullName>
    </recommendedName>
</protein>
<dbReference type="InterPro" id="IPR000297">
    <property type="entry name" value="PPIase_PpiC"/>
</dbReference>
<dbReference type="InterPro" id="IPR050245">
    <property type="entry name" value="PrsA_foldase"/>
</dbReference>
<feature type="domain" description="PpiC" evidence="3">
    <location>
        <begin position="121"/>
        <end position="223"/>
    </location>
</feature>
<dbReference type="InterPro" id="IPR027304">
    <property type="entry name" value="Trigger_fact/SurA_dom_sf"/>
</dbReference>
<evidence type="ECO:0000313" key="4">
    <source>
        <dbReference type="EMBL" id="QCD40838.1"/>
    </source>
</evidence>
<dbReference type="RefSeq" id="WP_136413273.1">
    <property type="nucleotide sequence ID" value="NZ_CAXHQF010000034.1"/>
</dbReference>
<dbReference type="SUPFAM" id="SSF109998">
    <property type="entry name" value="Triger factor/SurA peptide-binding domain-like"/>
    <property type="match status" value="1"/>
</dbReference>
<dbReference type="EMBL" id="CP039396">
    <property type="protein sequence ID" value="QCD40838.1"/>
    <property type="molecule type" value="Genomic_DNA"/>
</dbReference>
<evidence type="ECO:0000259" key="3">
    <source>
        <dbReference type="PROSITE" id="PS50198"/>
    </source>
</evidence>
<dbReference type="Proteomes" id="UP000297149">
    <property type="component" value="Chromosome"/>
</dbReference>
<dbReference type="Gene3D" id="3.10.50.40">
    <property type="match status" value="2"/>
</dbReference>
<keyword evidence="1" id="KW-0697">Rotamase</keyword>
<feature type="domain" description="PpiC" evidence="3">
    <location>
        <begin position="228"/>
        <end position="329"/>
    </location>
</feature>
<reference evidence="5" key="1">
    <citation type="submission" date="2019-02" db="EMBL/GenBank/DDBJ databases">
        <title>Isolation and identification of novel species under the genus Muribaculum.</title>
        <authorList>
            <person name="Miyake S."/>
            <person name="Ding Y."/>
            <person name="Low A."/>
            <person name="Soh M."/>
            <person name="Seedorf H."/>
        </authorList>
    </citation>
    <scope>NUCLEOTIDE SEQUENCE [LARGE SCALE GENOMIC DNA]</scope>
    <source>
        <strain evidence="5">H5</strain>
    </source>
</reference>
<keyword evidence="2" id="KW-0732">Signal</keyword>
<dbReference type="GO" id="GO:0003755">
    <property type="term" value="F:peptidyl-prolyl cis-trans isomerase activity"/>
    <property type="evidence" value="ECO:0007669"/>
    <property type="project" value="UniProtKB-KW"/>
</dbReference>
<dbReference type="Pfam" id="PF13616">
    <property type="entry name" value="Rotamase_3"/>
    <property type="match status" value="1"/>
</dbReference>
<evidence type="ECO:0000256" key="2">
    <source>
        <dbReference type="SAM" id="SignalP"/>
    </source>
</evidence>
<gene>
    <name evidence="4" type="ORF">E7747_00020</name>
</gene>
<dbReference type="PANTHER" id="PTHR47245:SF2">
    <property type="entry name" value="PEPTIDYL-PROLYL CIS-TRANS ISOMERASE HP_0175-RELATED"/>
    <property type="match status" value="1"/>
</dbReference>
<evidence type="ECO:0000313" key="5">
    <source>
        <dbReference type="Proteomes" id="UP000297149"/>
    </source>
</evidence>
<dbReference type="PROSITE" id="PS50198">
    <property type="entry name" value="PPIC_PPIASE_2"/>
    <property type="match status" value="2"/>
</dbReference>
<keyword evidence="1" id="KW-0413">Isomerase</keyword>
<accession>A0A4V1D2V6</accession>
<organism evidence="4 5">
    <name type="scientific">Duncaniella dubosii</name>
    <dbReference type="NCBI Taxonomy" id="2518971"/>
    <lineage>
        <taxon>Bacteria</taxon>
        <taxon>Pseudomonadati</taxon>
        <taxon>Bacteroidota</taxon>
        <taxon>Bacteroidia</taxon>
        <taxon>Bacteroidales</taxon>
        <taxon>Muribaculaceae</taxon>
        <taxon>Duncaniella</taxon>
    </lineage>
</organism>
<feature type="chain" id="PRO_5020291954" description="PpiC domain-containing protein" evidence="2">
    <location>
        <begin position="22"/>
        <end position="644"/>
    </location>
</feature>
<dbReference type="SUPFAM" id="SSF54534">
    <property type="entry name" value="FKBP-like"/>
    <property type="match status" value="2"/>
</dbReference>
<feature type="signal peptide" evidence="2">
    <location>
        <begin position="1"/>
        <end position="21"/>
    </location>
</feature>
<dbReference type="InterPro" id="IPR046357">
    <property type="entry name" value="PPIase_dom_sf"/>
</dbReference>
<sequence>MKKKTFIMSAMAATAILSATAAKTSDPVVMTVNGKDIRQSEFEYLYQKNNLQQLAPQTLDEYVDMFVVYKLKVAEAEAAGLHLTDDFRKEFDSYCAELSKPYLSDSLVRKRLIDEAYGRMATSRKVSHIMLPIGATYDESEANRQRLDSIRNAIVNEGADFGEMAVKYSSDRSALRNNGSMGYISPNRYPYPFELAAYTTPVGQISQVIDDAPFGYHIIKVEDERPNPGKVEARHILKLTQGLSPEDAAVKKAQIDSIHTLLVNGADFETIARQESEDPGSAALGGRLGAFGPGEMVKEFEDTSFGLKDGEISEPFRTAYGYHIVQTLAHRGIGSLEEELQSIQTAINRDMRSSLPEKERLSQLKNSYGVKVDSTALMAIKVKMAGSNDAASGLDTAKDAGDVIATVGGKTITVAQVYESIPDNVKSGAKDAFTVFNQSLNHLIDETTVNITRERLAQENPEYRNIVNEYRDGILLFEISNRNVWERSTTDTEGLASYFAANRSKYNWDAPHYKGYVVFATSDSIAGLAKDYLASNQIEKDSLVSKLGKNFGREIKLERVVTGKGENAIVDNVAFNGERPEAPGKWVAWFSYDGRVINAPEEVADVRGAVTSDYQSELEKNWVSALRKKYKVKINKGTLKKISK</sequence>
<evidence type="ECO:0000256" key="1">
    <source>
        <dbReference type="PROSITE-ProRule" id="PRU00278"/>
    </source>
</evidence>
<dbReference type="AlphaFoldDB" id="A0A4V1D2V6"/>
<dbReference type="KEGG" id="ddb:E7747_00020"/>